<dbReference type="GO" id="GO:0006487">
    <property type="term" value="P:protein N-linked glycosylation"/>
    <property type="evidence" value="ECO:0007669"/>
    <property type="project" value="TreeGrafter"/>
</dbReference>
<keyword evidence="9" id="KW-0315">Glutamine amidotransferase</keyword>
<feature type="initiator methionine" description="Removed" evidence="10">
    <location>
        <position position="1"/>
    </location>
</feature>
<evidence type="ECO:0000256" key="8">
    <source>
        <dbReference type="ARBA" id="ARBA00022737"/>
    </source>
</evidence>
<dbReference type="Gene3D" id="3.60.20.10">
    <property type="entry name" value="Glutamine Phosphoribosylpyrophosphate, subunit 1, domain 1"/>
    <property type="match status" value="1"/>
</dbReference>
<evidence type="ECO:0000256" key="3">
    <source>
        <dbReference type="ARBA" id="ARBA00012916"/>
    </source>
</evidence>
<evidence type="ECO:0000259" key="12">
    <source>
        <dbReference type="PROSITE" id="PS51464"/>
    </source>
</evidence>
<dbReference type="CDD" id="cd05009">
    <property type="entry name" value="SIS_GlmS_GlmD_2"/>
    <property type="match status" value="1"/>
</dbReference>
<evidence type="ECO:0000313" key="13">
    <source>
        <dbReference type="EMBL" id="CAF0695930.1"/>
    </source>
</evidence>
<dbReference type="PANTHER" id="PTHR10937">
    <property type="entry name" value="GLUCOSAMINE--FRUCTOSE-6-PHOSPHATE AMINOTRANSFERASE, ISOMERIZING"/>
    <property type="match status" value="1"/>
</dbReference>
<dbReference type="GO" id="GO:0005975">
    <property type="term" value="P:carbohydrate metabolic process"/>
    <property type="evidence" value="ECO:0007669"/>
    <property type="project" value="UniProtKB-UniRule"/>
</dbReference>
<keyword evidence="7 10" id="KW-0808">Transferase</keyword>
<feature type="active site" description="For Fru-6P isomerization activity" evidence="10">
    <location>
        <position position="611"/>
    </location>
</feature>
<dbReference type="InterPro" id="IPR047084">
    <property type="entry name" value="GFAT_N"/>
</dbReference>
<dbReference type="PANTHER" id="PTHR10937:SF0">
    <property type="entry name" value="GLUTAMINE--FRUCTOSE-6-PHOSPHATE TRANSAMINASE (ISOMERIZING)"/>
    <property type="match status" value="1"/>
</dbReference>
<dbReference type="RefSeq" id="WP_174581915.1">
    <property type="nucleotide sequence ID" value="NZ_CAJNOB010000012.1"/>
</dbReference>
<dbReference type="SUPFAM" id="SSF56235">
    <property type="entry name" value="N-terminal nucleophile aminohydrolases (Ntn hydrolases)"/>
    <property type="match status" value="1"/>
</dbReference>
<name>A0A8J2BHT8_9BACT</name>
<sequence length="616" mass="67489">MCGIVAYLGEKEAQPLLLHGLRRLEYRGYDSSGIAVVDRRGRLHVVKRKGRISELERVLGSCPLTGTLGISHTRWATHGIPSDANAHPHCDQSGRLALVHNGVIENYQNLRQKLLDLGHSFQSETDTEILAHLIGHYYDQLPEGDPDRLENAVRAALKEVIGTYGIAVIHADHPDLLIGARRGSPLILGIGLGEYFLSSDVTAVCVGAQKVVYLNDGDIVTIGRHSFHISSLLRDSVGFELSELELSEASAELGDYPHYMLKEIFEQPQAIRNAFRGRLDPEEGTAKLGGLHMSPHELLAIRRILIVGCGTARHAGIVGEYLLESLAHIPVEVDYASEFRYRNAPIDEKAILIAVSQSGETADTLAAIREAKRRGLRVLGICNRVGSSVARETDGGVYMHAGPEIGVAATKSFVSQILIFVLLALLLGRLRYLSVGQGRAILEAIERLPDQVDEILQKAGLIQEMAQRYKEVRGFLFLGRQYQLGVALEGALKMKEITYIQAEGHPAAELKHGILALVDENTPTVFLCPRDGVYEKNLSNLQEIKARRGSVIAIATEGDTQIAKLADDVIYVPEAPEFLLPILTVVPLQLLAYYIAVALGRDVDKPRNLAKSVTVE</sequence>
<comment type="subunit">
    <text evidence="10">Homodimer.</text>
</comment>
<keyword evidence="6 10" id="KW-0032">Aminotransferase</keyword>
<accession>A0A8J2BHT8</accession>
<dbReference type="HAMAP" id="MF_00164">
    <property type="entry name" value="GlmS"/>
    <property type="match status" value="1"/>
</dbReference>
<comment type="catalytic activity">
    <reaction evidence="1 10">
        <text>D-fructose 6-phosphate + L-glutamine = D-glucosamine 6-phosphate + L-glutamate</text>
        <dbReference type="Rhea" id="RHEA:13237"/>
        <dbReference type="ChEBI" id="CHEBI:29985"/>
        <dbReference type="ChEBI" id="CHEBI:58359"/>
        <dbReference type="ChEBI" id="CHEBI:58725"/>
        <dbReference type="ChEBI" id="CHEBI:61527"/>
        <dbReference type="EC" id="2.6.1.16"/>
    </reaction>
</comment>
<evidence type="ECO:0000256" key="5">
    <source>
        <dbReference type="ARBA" id="ARBA00022490"/>
    </source>
</evidence>
<feature type="domain" description="Glutamine amidotransferase type-2" evidence="11">
    <location>
        <begin position="2"/>
        <end position="225"/>
    </location>
</feature>
<dbReference type="InterPro" id="IPR001347">
    <property type="entry name" value="SIS_dom"/>
</dbReference>
<dbReference type="GO" id="GO:0005829">
    <property type="term" value="C:cytosol"/>
    <property type="evidence" value="ECO:0007669"/>
    <property type="project" value="TreeGrafter"/>
</dbReference>
<dbReference type="InterPro" id="IPR035490">
    <property type="entry name" value="GlmS/FrlB_SIS"/>
</dbReference>
<dbReference type="GO" id="GO:0006002">
    <property type="term" value="P:fructose 6-phosphate metabolic process"/>
    <property type="evidence" value="ECO:0007669"/>
    <property type="project" value="TreeGrafter"/>
</dbReference>
<dbReference type="InterPro" id="IPR035466">
    <property type="entry name" value="GlmS/AgaS_SIS"/>
</dbReference>
<keyword evidence="8" id="KW-0677">Repeat</keyword>
<dbReference type="FunFam" id="3.40.50.10490:FF:000002">
    <property type="entry name" value="Glutamine--fructose-6-phosphate aminotransferase [isomerizing]"/>
    <property type="match status" value="1"/>
</dbReference>
<dbReference type="CDD" id="cd05008">
    <property type="entry name" value="SIS_GlmS_GlmD_1"/>
    <property type="match status" value="1"/>
</dbReference>
<evidence type="ECO:0000259" key="11">
    <source>
        <dbReference type="PROSITE" id="PS51278"/>
    </source>
</evidence>
<dbReference type="NCBIfam" id="TIGR01135">
    <property type="entry name" value="glmS"/>
    <property type="match status" value="1"/>
</dbReference>
<reference evidence="13" key="1">
    <citation type="submission" date="2021-02" db="EMBL/GenBank/DDBJ databases">
        <authorList>
            <person name="Cremers G."/>
            <person name="Picone N."/>
        </authorList>
    </citation>
    <scope>NUCLEOTIDE SEQUENCE</scope>
    <source>
        <strain evidence="13">PQ17</strain>
    </source>
</reference>
<evidence type="ECO:0000256" key="6">
    <source>
        <dbReference type="ARBA" id="ARBA00022576"/>
    </source>
</evidence>
<keyword evidence="5 10" id="KW-0963">Cytoplasm</keyword>
<organism evidence="13 14">
    <name type="scientific">Candidatus Methylacidithermus pantelleriae</name>
    <dbReference type="NCBI Taxonomy" id="2744239"/>
    <lineage>
        <taxon>Bacteria</taxon>
        <taxon>Pseudomonadati</taxon>
        <taxon>Verrucomicrobiota</taxon>
        <taxon>Methylacidiphilae</taxon>
        <taxon>Methylacidiphilales</taxon>
        <taxon>Methylacidiphilaceae</taxon>
        <taxon>Candidatus Methylacidithermus</taxon>
    </lineage>
</organism>
<dbReference type="InterPro" id="IPR046348">
    <property type="entry name" value="SIS_dom_sf"/>
</dbReference>
<evidence type="ECO:0000256" key="1">
    <source>
        <dbReference type="ARBA" id="ARBA00001031"/>
    </source>
</evidence>
<dbReference type="Gene3D" id="3.40.50.10490">
    <property type="entry name" value="Glucose-6-phosphate isomerase like protein, domain 1"/>
    <property type="match status" value="2"/>
</dbReference>
<protein>
    <recommendedName>
        <fullName evidence="4 10">Glutamine--fructose-6-phosphate aminotransferase [isomerizing]</fullName>
        <ecNumber evidence="3 10">2.6.1.16</ecNumber>
    </recommendedName>
    <alternativeName>
        <fullName evidence="10">D-fructose-6-phosphate amidotransferase</fullName>
    </alternativeName>
    <alternativeName>
        <fullName evidence="10">GFAT</fullName>
    </alternativeName>
    <alternativeName>
        <fullName evidence="10">Glucosamine-6-phosphate synthase</fullName>
    </alternativeName>
    <alternativeName>
        <fullName evidence="10">Hexosephosphate aminotransferase</fullName>
    </alternativeName>
    <alternativeName>
        <fullName evidence="10">L-glutamine--D-fructose-6-phosphate amidotransferase</fullName>
    </alternativeName>
</protein>
<dbReference type="EMBL" id="CAJNOB010000012">
    <property type="protein sequence ID" value="CAF0695930.1"/>
    <property type="molecule type" value="Genomic_DNA"/>
</dbReference>
<keyword evidence="14" id="KW-1185">Reference proteome</keyword>
<feature type="active site" description="Nucleophile; for GATase activity" evidence="10">
    <location>
        <position position="2"/>
    </location>
</feature>
<evidence type="ECO:0000256" key="2">
    <source>
        <dbReference type="ARBA" id="ARBA00004496"/>
    </source>
</evidence>
<evidence type="ECO:0000256" key="7">
    <source>
        <dbReference type="ARBA" id="ARBA00022679"/>
    </source>
</evidence>
<feature type="domain" description="SIS" evidence="12">
    <location>
        <begin position="465"/>
        <end position="606"/>
    </location>
</feature>
<dbReference type="Pfam" id="PF01380">
    <property type="entry name" value="SIS"/>
    <property type="match status" value="2"/>
</dbReference>
<dbReference type="SUPFAM" id="SSF53697">
    <property type="entry name" value="SIS domain"/>
    <property type="match status" value="1"/>
</dbReference>
<dbReference type="InterPro" id="IPR017932">
    <property type="entry name" value="GATase_2_dom"/>
</dbReference>
<comment type="function">
    <text evidence="10">Catalyzes the first step in hexosamine metabolism, converting fructose-6P into glucosamine-6P using glutamine as a nitrogen source.</text>
</comment>
<evidence type="ECO:0000256" key="4">
    <source>
        <dbReference type="ARBA" id="ARBA00016090"/>
    </source>
</evidence>
<dbReference type="InterPro" id="IPR005855">
    <property type="entry name" value="GFAT"/>
</dbReference>
<dbReference type="PROSITE" id="PS51464">
    <property type="entry name" value="SIS"/>
    <property type="match status" value="2"/>
</dbReference>
<proteinExistence type="inferred from homology"/>
<dbReference type="FunFam" id="3.40.50.10490:FF:000001">
    <property type="entry name" value="Glutamine--fructose-6-phosphate aminotransferase [isomerizing]"/>
    <property type="match status" value="1"/>
</dbReference>
<evidence type="ECO:0000256" key="9">
    <source>
        <dbReference type="ARBA" id="ARBA00022962"/>
    </source>
</evidence>
<dbReference type="Proteomes" id="UP000663859">
    <property type="component" value="Unassembled WGS sequence"/>
</dbReference>
<evidence type="ECO:0000313" key="14">
    <source>
        <dbReference type="Proteomes" id="UP000663859"/>
    </source>
</evidence>
<comment type="subcellular location">
    <subcellularLocation>
        <location evidence="2 10">Cytoplasm</location>
    </subcellularLocation>
</comment>
<feature type="domain" description="SIS" evidence="12">
    <location>
        <begin position="294"/>
        <end position="433"/>
    </location>
</feature>
<dbReference type="PROSITE" id="PS51278">
    <property type="entry name" value="GATASE_TYPE_2"/>
    <property type="match status" value="1"/>
</dbReference>
<dbReference type="FunFam" id="3.60.20.10:FF:000006">
    <property type="entry name" value="Glutamine--fructose-6-phosphate aminotransferase [isomerizing]"/>
    <property type="match status" value="1"/>
</dbReference>
<dbReference type="GO" id="GO:0004360">
    <property type="term" value="F:glutamine-fructose-6-phosphate transaminase (isomerizing) activity"/>
    <property type="evidence" value="ECO:0007669"/>
    <property type="project" value="UniProtKB-UniRule"/>
</dbReference>
<dbReference type="CDD" id="cd00714">
    <property type="entry name" value="GFAT"/>
    <property type="match status" value="1"/>
</dbReference>
<dbReference type="Pfam" id="PF13522">
    <property type="entry name" value="GATase_6"/>
    <property type="match status" value="1"/>
</dbReference>
<dbReference type="AlphaFoldDB" id="A0A8J2BHT8"/>
<dbReference type="InterPro" id="IPR029055">
    <property type="entry name" value="Ntn_hydrolases_N"/>
</dbReference>
<evidence type="ECO:0000256" key="10">
    <source>
        <dbReference type="HAMAP-Rule" id="MF_00164"/>
    </source>
</evidence>
<dbReference type="NCBIfam" id="NF001484">
    <property type="entry name" value="PRK00331.1"/>
    <property type="match status" value="1"/>
</dbReference>
<dbReference type="GO" id="GO:0046349">
    <property type="term" value="P:amino sugar biosynthetic process"/>
    <property type="evidence" value="ECO:0007669"/>
    <property type="project" value="UniProtKB-ARBA"/>
</dbReference>
<dbReference type="GO" id="GO:0006047">
    <property type="term" value="P:UDP-N-acetylglucosamine metabolic process"/>
    <property type="evidence" value="ECO:0007669"/>
    <property type="project" value="TreeGrafter"/>
</dbReference>
<gene>
    <name evidence="10 13" type="primary">glmS</name>
    <name evidence="13" type="ORF">MPNT_20059</name>
</gene>
<comment type="caution">
    <text evidence="13">The sequence shown here is derived from an EMBL/GenBank/DDBJ whole genome shotgun (WGS) entry which is preliminary data.</text>
</comment>
<dbReference type="EC" id="2.6.1.16" evidence="3 10"/>
<dbReference type="GO" id="GO:0097367">
    <property type="term" value="F:carbohydrate derivative binding"/>
    <property type="evidence" value="ECO:0007669"/>
    <property type="project" value="InterPro"/>
</dbReference>